<keyword evidence="3" id="KW-0597">Phosphoprotein</keyword>
<evidence type="ECO:0000256" key="13">
    <source>
        <dbReference type="SAM" id="Phobius"/>
    </source>
</evidence>
<name>A0A060Z6L1_ONCMY</name>
<keyword evidence="4 13" id="KW-0812">Transmembrane</keyword>
<evidence type="ECO:0000256" key="9">
    <source>
        <dbReference type="ARBA" id="ARBA00023136"/>
    </source>
</evidence>
<dbReference type="PANTHER" id="PTHR14789:SF8">
    <property type="entry name" value="C-TYPE LECTIN DOMAIN FAMILY 14 MEMBER A PRECURSOR-RELATED"/>
    <property type="match status" value="1"/>
</dbReference>
<dbReference type="GO" id="GO:0030246">
    <property type="term" value="F:carbohydrate binding"/>
    <property type="evidence" value="ECO:0007669"/>
    <property type="project" value="UniProtKB-KW"/>
</dbReference>
<dbReference type="InterPro" id="IPR051505">
    <property type="entry name" value="C-type_lectin_domain"/>
</dbReference>
<evidence type="ECO:0000256" key="12">
    <source>
        <dbReference type="PROSITE-ProRule" id="PRU00076"/>
    </source>
</evidence>
<evidence type="ECO:0000256" key="11">
    <source>
        <dbReference type="ARBA" id="ARBA00023180"/>
    </source>
</evidence>
<accession>A0A060Z6L1</accession>
<evidence type="ECO:0008006" key="18">
    <source>
        <dbReference type="Google" id="ProtNLM"/>
    </source>
</evidence>
<feature type="disulfide bond" evidence="12">
    <location>
        <begin position="365"/>
        <end position="375"/>
    </location>
</feature>
<keyword evidence="7" id="KW-0677">Repeat</keyword>
<dbReference type="GO" id="GO:0016020">
    <property type="term" value="C:membrane"/>
    <property type="evidence" value="ECO:0007669"/>
    <property type="project" value="UniProtKB-SubCell"/>
</dbReference>
<keyword evidence="9 13" id="KW-0472">Membrane</keyword>
<dbReference type="InterPro" id="IPR000742">
    <property type="entry name" value="EGF"/>
</dbReference>
<dbReference type="PROSITE" id="PS01187">
    <property type="entry name" value="EGF_CA"/>
    <property type="match status" value="1"/>
</dbReference>
<dbReference type="AlphaFoldDB" id="A0A060Z6L1"/>
<dbReference type="Pfam" id="PF00008">
    <property type="entry name" value="EGF"/>
    <property type="match status" value="1"/>
</dbReference>
<dbReference type="Gene3D" id="2.10.25.10">
    <property type="entry name" value="Laminin"/>
    <property type="match status" value="5"/>
</dbReference>
<gene>
    <name evidence="16" type="ORF">GSONMT00039368001</name>
</gene>
<evidence type="ECO:0000259" key="14">
    <source>
        <dbReference type="PROSITE" id="PS50026"/>
    </source>
</evidence>
<dbReference type="PROSITE" id="PS01186">
    <property type="entry name" value="EGF_2"/>
    <property type="match status" value="2"/>
</dbReference>
<feature type="domain" description="EGF-like" evidence="14">
    <location>
        <begin position="399"/>
        <end position="437"/>
    </location>
</feature>
<comment type="subcellular location">
    <subcellularLocation>
        <location evidence="1">Membrane</location>
        <topology evidence="1">Single-pass type I membrane protein</topology>
    </subcellularLocation>
</comment>
<dbReference type="InterPro" id="IPR018097">
    <property type="entry name" value="EGF_Ca-bd_CS"/>
</dbReference>
<dbReference type="FunFam" id="2.10.25.10:FF:000005">
    <property type="entry name" value="Fibrillin 2"/>
    <property type="match status" value="1"/>
</dbReference>
<dbReference type="InterPro" id="IPR049883">
    <property type="entry name" value="NOTCH1_EGF-like"/>
</dbReference>
<dbReference type="PANTHER" id="PTHR14789">
    <property type="entry name" value="CHONDROLECTIN VARIANT CHODLFDELTAE"/>
    <property type="match status" value="1"/>
</dbReference>
<dbReference type="InterPro" id="IPR016186">
    <property type="entry name" value="C-type_lectin-like/link_sf"/>
</dbReference>
<dbReference type="PROSITE" id="PS50041">
    <property type="entry name" value="C_TYPE_LECTIN_2"/>
    <property type="match status" value="1"/>
</dbReference>
<reference evidence="16" key="1">
    <citation type="journal article" date="2014" name="Nat. Commun.">
        <title>The rainbow trout genome provides novel insights into evolution after whole-genome duplication in vertebrates.</title>
        <authorList>
            <person name="Berthelot C."/>
            <person name="Brunet F."/>
            <person name="Chalopin D."/>
            <person name="Juanchich A."/>
            <person name="Bernard M."/>
            <person name="Noel B."/>
            <person name="Bento P."/>
            <person name="Da Silva C."/>
            <person name="Labadie K."/>
            <person name="Alberti A."/>
            <person name="Aury J.M."/>
            <person name="Louis A."/>
            <person name="Dehais P."/>
            <person name="Bardou P."/>
            <person name="Montfort J."/>
            <person name="Klopp C."/>
            <person name="Cabau C."/>
            <person name="Gaspin C."/>
            <person name="Thorgaard G.H."/>
            <person name="Boussaha M."/>
            <person name="Quillet E."/>
            <person name="Guyomard R."/>
            <person name="Galiana D."/>
            <person name="Bobe J."/>
            <person name="Volff J.N."/>
            <person name="Genet C."/>
            <person name="Wincker P."/>
            <person name="Jaillon O."/>
            <person name="Roest Crollius H."/>
            <person name="Guiguen Y."/>
        </authorList>
    </citation>
    <scope>NUCLEOTIDE SEQUENCE [LARGE SCALE GENOMIC DNA]</scope>
</reference>
<proteinExistence type="predicted"/>
<feature type="transmembrane region" description="Helical" evidence="13">
    <location>
        <begin position="534"/>
        <end position="559"/>
    </location>
</feature>
<dbReference type="Gene3D" id="3.10.100.10">
    <property type="entry name" value="Mannose-Binding Protein A, subunit A"/>
    <property type="match status" value="1"/>
</dbReference>
<dbReference type="SMART" id="SM00181">
    <property type="entry name" value="EGF"/>
    <property type="match status" value="5"/>
</dbReference>
<dbReference type="Pfam" id="PF00059">
    <property type="entry name" value="Lectin_C"/>
    <property type="match status" value="1"/>
</dbReference>
<dbReference type="GO" id="GO:0005509">
    <property type="term" value="F:calcium ion binding"/>
    <property type="evidence" value="ECO:0007669"/>
    <property type="project" value="InterPro"/>
</dbReference>
<dbReference type="CDD" id="cd00054">
    <property type="entry name" value="EGF_CA"/>
    <property type="match status" value="3"/>
</dbReference>
<dbReference type="InterPro" id="IPR001304">
    <property type="entry name" value="C-type_lectin-like"/>
</dbReference>
<dbReference type="PROSITE" id="PS00010">
    <property type="entry name" value="ASX_HYDROXYL"/>
    <property type="match status" value="3"/>
</dbReference>
<evidence type="ECO:0000313" key="17">
    <source>
        <dbReference type="Proteomes" id="UP000193380"/>
    </source>
</evidence>
<evidence type="ECO:0000256" key="10">
    <source>
        <dbReference type="ARBA" id="ARBA00023157"/>
    </source>
</evidence>
<dbReference type="Pfam" id="PF07645">
    <property type="entry name" value="EGF_CA"/>
    <property type="match status" value="1"/>
</dbReference>
<keyword evidence="6" id="KW-0430">Lectin</keyword>
<keyword evidence="8 13" id="KW-1133">Transmembrane helix</keyword>
<comment type="caution">
    <text evidence="12">Lacks conserved residue(s) required for the propagation of feature annotation.</text>
</comment>
<evidence type="ECO:0000256" key="8">
    <source>
        <dbReference type="ARBA" id="ARBA00022989"/>
    </source>
</evidence>
<dbReference type="Pfam" id="PF12662">
    <property type="entry name" value="cEGF"/>
    <property type="match status" value="1"/>
</dbReference>
<keyword evidence="2 12" id="KW-0245">EGF-like domain</keyword>
<evidence type="ECO:0000256" key="2">
    <source>
        <dbReference type="ARBA" id="ARBA00022536"/>
    </source>
</evidence>
<feature type="transmembrane region" description="Helical" evidence="13">
    <location>
        <begin position="32"/>
        <end position="54"/>
    </location>
</feature>
<evidence type="ECO:0000256" key="1">
    <source>
        <dbReference type="ARBA" id="ARBA00004479"/>
    </source>
</evidence>
<dbReference type="SUPFAM" id="SSF56436">
    <property type="entry name" value="C-type lectin-like"/>
    <property type="match status" value="1"/>
</dbReference>
<dbReference type="SUPFAM" id="SSF57184">
    <property type="entry name" value="Growth factor receptor domain"/>
    <property type="match status" value="2"/>
</dbReference>
<evidence type="ECO:0000256" key="5">
    <source>
        <dbReference type="ARBA" id="ARBA00022729"/>
    </source>
</evidence>
<dbReference type="PaxDb" id="8022-A0A060Z6L1"/>
<feature type="domain" description="EGF-like" evidence="14">
    <location>
        <begin position="361"/>
        <end position="398"/>
    </location>
</feature>
<keyword evidence="11" id="KW-0325">Glycoprotein</keyword>
<keyword evidence="10 12" id="KW-1015">Disulfide bond</keyword>
<dbReference type="SMART" id="SM00179">
    <property type="entry name" value="EGF_CA"/>
    <property type="match status" value="5"/>
</dbReference>
<evidence type="ECO:0000259" key="15">
    <source>
        <dbReference type="PROSITE" id="PS50041"/>
    </source>
</evidence>
<dbReference type="InterPro" id="IPR001881">
    <property type="entry name" value="EGF-like_Ca-bd_dom"/>
</dbReference>
<dbReference type="Proteomes" id="UP000193380">
    <property type="component" value="Unassembled WGS sequence"/>
</dbReference>
<dbReference type="STRING" id="8022.A0A060Z6L1"/>
<dbReference type="Pfam" id="PF14670">
    <property type="entry name" value="FXa_inhibition"/>
    <property type="match status" value="1"/>
</dbReference>
<evidence type="ECO:0000256" key="7">
    <source>
        <dbReference type="ARBA" id="ARBA00022737"/>
    </source>
</evidence>
<reference evidence="16" key="2">
    <citation type="submission" date="2014-03" db="EMBL/GenBank/DDBJ databases">
        <authorList>
            <person name="Genoscope - CEA"/>
        </authorList>
    </citation>
    <scope>NUCLEOTIDE SEQUENCE</scope>
</reference>
<dbReference type="InterPro" id="IPR026823">
    <property type="entry name" value="cEGF"/>
</dbReference>
<evidence type="ECO:0000256" key="3">
    <source>
        <dbReference type="ARBA" id="ARBA00022553"/>
    </source>
</evidence>
<keyword evidence="5" id="KW-0732">Signal</keyword>
<dbReference type="EMBL" id="FR930180">
    <property type="protein sequence ID" value="CDQ97339.1"/>
    <property type="molecule type" value="Genomic_DNA"/>
</dbReference>
<evidence type="ECO:0000256" key="4">
    <source>
        <dbReference type="ARBA" id="ARBA00022692"/>
    </source>
</evidence>
<dbReference type="PROSITE" id="PS50026">
    <property type="entry name" value="EGF_3"/>
    <property type="match status" value="2"/>
</dbReference>
<evidence type="ECO:0000313" key="16">
    <source>
        <dbReference type="EMBL" id="CDQ97339.1"/>
    </source>
</evidence>
<organism evidence="16 17">
    <name type="scientific">Oncorhynchus mykiss</name>
    <name type="common">Rainbow trout</name>
    <name type="synonym">Salmo gairdneri</name>
    <dbReference type="NCBI Taxonomy" id="8022"/>
    <lineage>
        <taxon>Eukaryota</taxon>
        <taxon>Metazoa</taxon>
        <taxon>Chordata</taxon>
        <taxon>Craniata</taxon>
        <taxon>Vertebrata</taxon>
        <taxon>Euteleostomi</taxon>
        <taxon>Actinopterygii</taxon>
        <taxon>Neopterygii</taxon>
        <taxon>Teleostei</taxon>
        <taxon>Protacanthopterygii</taxon>
        <taxon>Salmoniformes</taxon>
        <taxon>Salmonidae</taxon>
        <taxon>Salmoninae</taxon>
        <taxon>Oncorhynchus</taxon>
    </lineage>
</organism>
<dbReference type="InterPro" id="IPR009030">
    <property type="entry name" value="Growth_fac_rcpt_cys_sf"/>
</dbReference>
<protein>
    <recommendedName>
        <fullName evidence="18">Complement component C1q receptor-like</fullName>
    </recommendedName>
</protein>
<dbReference type="SMART" id="SM00034">
    <property type="entry name" value="CLECT"/>
    <property type="match status" value="1"/>
</dbReference>
<feature type="domain" description="C-type lectin" evidence="15">
    <location>
        <begin position="69"/>
        <end position="204"/>
    </location>
</feature>
<evidence type="ECO:0000256" key="6">
    <source>
        <dbReference type="ARBA" id="ARBA00022734"/>
    </source>
</evidence>
<dbReference type="InterPro" id="IPR016187">
    <property type="entry name" value="CTDL_fold"/>
</dbReference>
<dbReference type="InterPro" id="IPR000152">
    <property type="entry name" value="EGF-type_Asp/Asn_hydroxyl_site"/>
</dbReference>
<sequence length="600" mass="66681">MYNSNSHHLQGIRSLICRPFANKALLEIKSMIAVGLLDYVGMMLLLLLLQLSMWGATGADTDGEATVCTSNACFSFHMEGVSFEDARLKCHGDGGYLVTTKDKSEIAELQSTLSQIDERHRYLDFKFWIGLKLRKGDCIIRDMSLNGFKWISGGEYSQYSNWEKEPRSTCTEERCVLVHYSLWSRNELKWTDGSCKDEAFYSCKFYFKGMCKPLLLAGGEQVNYMLPFSANPLNGDNNMTAFPFGTYADIRCNDNDHFSICKLTDGVYGWTIPGPFCGSDKQNCGYKNGGCDHLCVDSDAGGVRCECKDGYVLGQDRVSCGLKEYCHSSPCQHQCVTGPTGFSCVCPNGFQLDKDQFGCIDVDECHINACDGHHCINTQGSYTCRCKGGYTMVDGKCHDIDECTESRCPQICLNSEGSFSCHCIAGFTVSDDGHTCKDIDECFSNRCEDKCTNTFGSFRCSCHQNFRLHPNGITCIRDVTVVSTAETSSDHRDTDQHNETMDTITISPVELKKETHKTIGMSGPTHNYILFSSWLFICVIASVVPLLIIIAVTSVIVIFRCSHSKKEARKKIATADSYCWVASGIDTRLETFDGSLESTA</sequence>